<name>A0A1E3HHY0_9TREE</name>
<dbReference type="AlphaFoldDB" id="A0A1E3HHY0"/>
<gene>
    <name evidence="1" type="ORF">L203_104190</name>
</gene>
<reference evidence="1" key="2">
    <citation type="journal article" date="2022" name="Elife">
        <title>Obligate sexual reproduction of a homothallic fungus closely related to the Cryptococcus pathogenic species complex.</title>
        <authorList>
            <person name="Passer A.R."/>
            <person name="Clancey S.A."/>
            <person name="Shea T."/>
            <person name="David-Palma M."/>
            <person name="Averette A.F."/>
            <person name="Boekhout T."/>
            <person name="Porcel B.M."/>
            <person name="Nowrousian M."/>
            <person name="Cuomo C.A."/>
            <person name="Sun S."/>
            <person name="Heitman J."/>
            <person name="Coelho M.A."/>
        </authorList>
    </citation>
    <scope>NUCLEOTIDE SEQUENCE</scope>
    <source>
        <strain evidence="1">CBS 7841</strain>
    </source>
</reference>
<accession>A0A1E3HHY0</accession>
<dbReference type="KEGG" id="cdep:91088400"/>
<evidence type="ECO:0000313" key="1">
    <source>
        <dbReference type="EMBL" id="WVN88975.1"/>
    </source>
</evidence>
<reference evidence="1" key="3">
    <citation type="submission" date="2024-01" db="EMBL/GenBank/DDBJ databases">
        <authorList>
            <person name="Coelho M.A."/>
            <person name="David-Palma M."/>
            <person name="Shea T."/>
            <person name="Sun S."/>
            <person name="Cuomo C.A."/>
            <person name="Heitman J."/>
        </authorList>
    </citation>
    <scope>NUCLEOTIDE SEQUENCE</scope>
    <source>
        <strain evidence="1">CBS 7841</strain>
    </source>
</reference>
<organism evidence="1 2">
    <name type="scientific">Cryptococcus depauperatus CBS 7841</name>
    <dbReference type="NCBI Taxonomy" id="1295531"/>
    <lineage>
        <taxon>Eukaryota</taxon>
        <taxon>Fungi</taxon>
        <taxon>Dikarya</taxon>
        <taxon>Basidiomycota</taxon>
        <taxon>Agaricomycotina</taxon>
        <taxon>Tremellomycetes</taxon>
        <taxon>Tremellales</taxon>
        <taxon>Cryptococcaceae</taxon>
        <taxon>Cryptococcus</taxon>
    </lineage>
</organism>
<sequence length="302" mass="34186">MTDNHSVKVVNPVTDIREDLTFAIAHWMRKDTDNYEPFPWRTPNPLFYKSVLLTQNPQRDSWPDDGATHVQGFQQLGAIQPEDPGEWDNTSFVVSGINFSALFNPESRPEAKVGSTLYAMFSDKDLGHHHPECEDSDCLGCQHGETDGSNRLTNSKRAKDYKPGFESANVLFHSLLSWDDPPISETYIPGNTPLHVNEITVKVMLGRRGVTDPSQLRSLTDAKTIERYHHPGCLCEFCPGFANPDLARRWAQKPKDMGDKCLINFLYKFLNHPETRTDAAEAGTITPNETDLDRVKEWLNEV</sequence>
<dbReference type="GeneID" id="91088400"/>
<evidence type="ECO:0000313" key="2">
    <source>
        <dbReference type="Proteomes" id="UP000094043"/>
    </source>
</evidence>
<keyword evidence="2" id="KW-1185">Reference proteome</keyword>
<reference evidence="1" key="1">
    <citation type="submission" date="2016-06" db="EMBL/GenBank/DDBJ databases">
        <authorList>
            <person name="Cuomo C."/>
            <person name="Litvintseva A."/>
            <person name="Heitman J."/>
            <person name="Chen Y."/>
            <person name="Sun S."/>
            <person name="Springer D."/>
            <person name="Dromer F."/>
            <person name="Young S."/>
            <person name="Zeng Q."/>
            <person name="Chapman S."/>
            <person name="Gujja S."/>
            <person name="Saif S."/>
            <person name="Birren B."/>
        </authorList>
    </citation>
    <scope>NUCLEOTIDE SEQUENCE</scope>
    <source>
        <strain evidence="1">CBS 7841</strain>
    </source>
</reference>
<dbReference type="RefSeq" id="XP_066069675.1">
    <property type="nucleotide sequence ID" value="XM_066213578.1"/>
</dbReference>
<dbReference type="EMBL" id="CP143788">
    <property type="protein sequence ID" value="WVN88975.1"/>
    <property type="molecule type" value="Genomic_DNA"/>
</dbReference>
<dbReference type="Proteomes" id="UP000094043">
    <property type="component" value="Chromosome 5"/>
</dbReference>
<protein>
    <submittedName>
        <fullName evidence="1">Uncharacterized protein</fullName>
    </submittedName>
</protein>
<dbReference type="VEuPathDB" id="FungiDB:L203_06497"/>
<proteinExistence type="predicted"/>